<keyword evidence="7" id="KW-1185">Reference proteome</keyword>
<reference evidence="6 7" key="1">
    <citation type="submission" date="2022-03" db="EMBL/GenBank/DDBJ databases">
        <title>Survey of Intraspecific Variation of Edwardsiella anguillarum Isolates from Non-Anguillid Fish Host Originating from Varied Geographic Locations.</title>
        <authorList>
            <person name="Armwood A.R."/>
            <person name="Woodyard E."/>
            <person name="Waldbieser G.C."/>
            <person name="Camus A.C."/>
            <person name="Divya D."/>
            <person name="Tekedar H."/>
            <person name="Soto E."/>
            <person name="Stein C."/>
            <person name="Ucko M."/>
            <person name="Ware C."/>
            <person name="Griffin M.J."/>
        </authorList>
    </citation>
    <scope>NUCLEOTIDE SEQUENCE [LARGE SCALE GENOMIC DNA]</scope>
    <source>
        <strain evidence="6 7">R18-35-2</strain>
    </source>
</reference>
<evidence type="ECO:0000256" key="5">
    <source>
        <dbReference type="PIRNR" id="PIRNR000441"/>
    </source>
</evidence>
<name>A0ABY8S9M0_9GAMM</name>
<keyword evidence="2 5" id="KW-0808">Transferase</keyword>
<dbReference type="PROSITE" id="PS00101">
    <property type="entry name" value="HEXAPEP_TRANSFERASES"/>
    <property type="match status" value="1"/>
</dbReference>
<dbReference type="Proteomes" id="UP001238370">
    <property type="component" value="Chromosome"/>
</dbReference>
<dbReference type="InterPro" id="IPR011004">
    <property type="entry name" value="Trimer_LpxA-like_sf"/>
</dbReference>
<dbReference type="InterPro" id="IPR001451">
    <property type="entry name" value="Hexapep"/>
</dbReference>
<organism evidence="6 7">
    <name type="scientific">Edwardsiella anguillarum</name>
    <dbReference type="NCBI Taxonomy" id="1821960"/>
    <lineage>
        <taxon>Bacteria</taxon>
        <taxon>Pseudomonadati</taxon>
        <taxon>Pseudomonadota</taxon>
        <taxon>Gammaproteobacteria</taxon>
        <taxon>Enterobacterales</taxon>
        <taxon>Hafniaceae</taxon>
        <taxon>Edwardsiella</taxon>
    </lineage>
</organism>
<gene>
    <name evidence="6" type="ORF">MQ095_10640</name>
</gene>
<proteinExistence type="inferred from homology"/>
<dbReference type="EMBL" id="CP094302">
    <property type="protein sequence ID" value="WHP82265.1"/>
    <property type="molecule type" value="Genomic_DNA"/>
</dbReference>
<dbReference type="EC" id="2.3.1.30" evidence="5"/>
<comment type="catalytic activity">
    <reaction evidence="5">
        <text>L-serine + acetyl-CoA = O-acetyl-L-serine + CoA</text>
        <dbReference type="Rhea" id="RHEA:24560"/>
        <dbReference type="ChEBI" id="CHEBI:33384"/>
        <dbReference type="ChEBI" id="CHEBI:57287"/>
        <dbReference type="ChEBI" id="CHEBI:57288"/>
        <dbReference type="ChEBI" id="CHEBI:58340"/>
        <dbReference type="EC" id="2.3.1.30"/>
    </reaction>
</comment>
<evidence type="ECO:0000256" key="2">
    <source>
        <dbReference type="ARBA" id="ARBA00022679"/>
    </source>
</evidence>
<accession>A0ABY8S9M0</accession>
<dbReference type="InterPro" id="IPR005881">
    <property type="entry name" value="Ser_O-AcTrfase"/>
</dbReference>
<evidence type="ECO:0000313" key="6">
    <source>
        <dbReference type="EMBL" id="WHP82265.1"/>
    </source>
</evidence>
<dbReference type="Pfam" id="PF00132">
    <property type="entry name" value="Hexapep"/>
    <property type="match status" value="1"/>
</dbReference>
<dbReference type="PIRSF" id="PIRSF000441">
    <property type="entry name" value="CysE"/>
    <property type="match status" value="1"/>
</dbReference>
<dbReference type="PANTHER" id="PTHR42811">
    <property type="entry name" value="SERINE ACETYLTRANSFERASE"/>
    <property type="match status" value="1"/>
</dbReference>
<protein>
    <recommendedName>
        <fullName evidence="5">Serine acetyltransferase</fullName>
        <ecNumber evidence="5">2.3.1.30</ecNumber>
    </recommendedName>
</protein>
<evidence type="ECO:0000256" key="4">
    <source>
        <dbReference type="ARBA" id="ARBA00023315"/>
    </source>
</evidence>
<evidence type="ECO:0000256" key="3">
    <source>
        <dbReference type="ARBA" id="ARBA00022737"/>
    </source>
</evidence>
<dbReference type="SUPFAM" id="SSF51161">
    <property type="entry name" value="Trimeric LpxA-like enzymes"/>
    <property type="match status" value="1"/>
</dbReference>
<comment type="similarity">
    <text evidence="1 5">Belongs to the transferase hexapeptide repeat family.</text>
</comment>
<keyword evidence="4 5" id="KW-0012">Acyltransferase</keyword>
<dbReference type="Gene3D" id="2.160.10.10">
    <property type="entry name" value="Hexapeptide repeat proteins"/>
    <property type="match status" value="1"/>
</dbReference>
<sequence length="190" mass="20911">MTILRYIHSDLHRYVGPERLGVRTFIVEYVKNPGFKFSVWLRLCHSRCRPLRALARLQHFRFKRKYFLEIPYQTRIGYGLYLGHAGCIVVSPTAIIGNNVNLSHFSTVGAVHTPAAVIGDRVYVGPSACIVGAVTLGHDVKIGAGAVVTHDIPAHSVAAGVPARPIGACAGNDYIQWPWPCEEPAPTEDR</sequence>
<evidence type="ECO:0000313" key="7">
    <source>
        <dbReference type="Proteomes" id="UP001238370"/>
    </source>
</evidence>
<dbReference type="InterPro" id="IPR045304">
    <property type="entry name" value="LbH_SAT"/>
</dbReference>
<keyword evidence="3" id="KW-0677">Repeat</keyword>
<dbReference type="CDD" id="cd03354">
    <property type="entry name" value="LbH_SAT"/>
    <property type="match status" value="1"/>
</dbReference>
<evidence type="ECO:0000256" key="1">
    <source>
        <dbReference type="ARBA" id="ARBA00007274"/>
    </source>
</evidence>
<dbReference type="RefSeq" id="WP_034172558.1">
    <property type="nucleotide sequence ID" value="NZ_CP094302.2"/>
</dbReference>
<dbReference type="InterPro" id="IPR018357">
    <property type="entry name" value="Hexapep_transf_CS"/>
</dbReference>